<feature type="transmembrane region" description="Helical" evidence="7">
    <location>
        <begin position="122"/>
        <end position="142"/>
    </location>
</feature>
<feature type="transmembrane region" description="Helical" evidence="7">
    <location>
        <begin position="24"/>
        <end position="45"/>
    </location>
</feature>
<dbReference type="PANTHER" id="PTHR30193">
    <property type="entry name" value="ABC TRANSPORTER PERMEASE PROTEIN"/>
    <property type="match status" value="1"/>
</dbReference>
<evidence type="ECO:0000256" key="4">
    <source>
        <dbReference type="ARBA" id="ARBA00022692"/>
    </source>
</evidence>
<feature type="transmembrane region" description="Helical" evidence="7">
    <location>
        <begin position="170"/>
        <end position="193"/>
    </location>
</feature>
<dbReference type="Pfam" id="PF00528">
    <property type="entry name" value="BPD_transp_1"/>
    <property type="match status" value="1"/>
</dbReference>
<sequence>MNEHVLEEKQITMKKQAVKKNRNTYLWGWLLIAPTAIGLIVLNIIPVFQTLLMSFQNVSTFGTSTFVGLDNYVKMFSDAEFWQSLRNTLVYTVIQVPLTVILSTIAAVLVNTKIKGVGIYRVIYFLPMIAAPAAVAMVWRWLYNSEFGLINTILGYFGLENVQWLSDPNVVLWSIIIVGIWSNIGYNMILLLAGLQEIPQEYYEAATVDGAGKIRQFFQITVPLLTPQLFFVLVTSVISALQIFDIIFIMFDVTNPSLNKAQSLVYMFFNESFVLNDKGYGSAVVMVLVVIIMCITAIQLIAQKKWVTYD</sequence>
<dbReference type="InterPro" id="IPR000515">
    <property type="entry name" value="MetI-like"/>
</dbReference>
<dbReference type="RefSeq" id="WP_425248177.1">
    <property type="nucleotide sequence ID" value="NZ_FOXW01000004.1"/>
</dbReference>
<keyword evidence="4 7" id="KW-0812">Transmembrane</keyword>
<gene>
    <name evidence="9" type="ORF">SAMN04488506_1183</name>
</gene>
<proteinExistence type="inferred from homology"/>
<dbReference type="InterPro" id="IPR035906">
    <property type="entry name" value="MetI-like_sf"/>
</dbReference>
<dbReference type="GO" id="GO:0055085">
    <property type="term" value="P:transmembrane transport"/>
    <property type="evidence" value="ECO:0007669"/>
    <property type="project" value="InterPro"/>
</dbReference>
<dbReference type="Proteomes" id="UP000199136">
    <property type="component" value="Unassembled WGS sequence"/>
</dbReference>
<name>A0A1I5X4G2_9LACT</name>
<evidence type="ECO:0000256" key="1">
    <source>
        <dbReference type="ARBA" id="ARBA00004651"/>
    </source>
</evidence>
<evidence type="ECO:0000256" key="2">
    <source>
        <dbReference type="ARBA" id="ARBA00022448"/>
    </source>
</evidence>
<evidence type="ECO:0000256" key="5">
    <source>
        <dbReference type="ARBA" id="ARBA00022989"/>
    </source>
</evidence>
<dbReference type="InterPro" id="IPR051393">
    <property type="entry name" value="ABC_transporter_permease"/>
</dbReference>
<dbReference type="SUPFAM" id="SSF161098">
    <property type="entry name" value="MetI-like"/>
    <property type="match status" value="1"/>
</dbReference>
<evidence type="ECO:0000256" key="3">
    <source>
        <dbReference type="ARBA" id="ARBA00022475"/>
    </source>
</evidence>
<reference evidence="9 10" key="1">
    <citation type="submission" date="2016-10" db="EMBL/GenBank/DDBJ databases">
        <authorList>
            <person name="de Groot N.N."/>
        </authorList>
    </citation>
    <scope>NUCLEOTIDE SEQUENCE [LARGE SCALE GENOMIC DNA]</scope>
    <source>
        <strain evidence="9 10">DSM 20581</strain>
    </source>
</reference>
<keyword evidence="10" id="KW-1185">Reference proteome</keyword>
<organism evidence="9 10">
    <name type="scientific">Desemzia incerta</name>
    <dbReference type="NCBI Taxonomy" id="82801"/>
    <lineage>
        <taxon>Bacteria</taxon>
        <taxon>Bacillati</taxon>
        <taxon>Bacillota</taxon>
        <taxon>Bacilli</taxon>
        <taxon>Lactobacillales</taxon>
        <taxon>Carnobacteriaceae</taxon>
        <taxon>Desemzia</taxon>
    </lineage>
</organism>
<dbReference type="PANTHER" id="PTHR30193:SF37">
    <property type="entry name" value="INNER MEMBRANE ABC TRANSPORTER PERMEASE PROTEIN YCJO"/>
    <property type="match status" value="1"/>
</dbReference>
<keyword evidence="5 7" id="KW-1133">Transmembrane helix</keyword>
<evidence type="ECO:0000313" key="10">
    <source>
        <dbReference type="Proteomes" id="UP000199136"/>
    </source>
</evidence>
<feature type="transmembrane region" description="Helical" evidence="7">
    <location>
        <begin position="229"/>
        <end position="251"/>
    </location>
</feature>
<comment type="subcellular location">
    <subcellularLocation>
        <location evidence="1 7">Cell membrane</location>
        <topology evidence="1 7">Multi-pass membrane protein</topology>
    </subcellularLocation>
</comment>
<feature type="domain" description="ABC transmembrane type-1" evidence="8">
    <location>
        <begin position="85"/>
        <end position="301"/>
    </location>
</feature>
<dbReference type="STRING" id="82801.SAMN04488506_1183"/>
<feature type="transmembrane region" description="Helical" evidence="7">
    <location>
        <begin position="280"/>
        <end position="302"/>
    </location>
</feature>
<dbReference type="AlphaFoldDB" id="A0A1I5X4G2"/>
<comment type="similarity">
    <text evidence="7">Belongs to the binding-protein-dependent transport system permease family.</text>
</comment>
<accession>A0A1I5X4G2</accession>
<protein>
    <submittedName>
        <fullName evidence="9">Carbohydrate ABC transporter membrane protein 1, CUT1 family</fullName>
    </submittedName>
</protein>
<evidence type="ECO:0000259" key="8">
    <source>
        <dbReference type="PROSITE" id="PS50928"/>
    </source>
</evidence>
<dbReference type="GO" id="GO:0005886">
    <property type="term" value="C:plasma membrane"/>
    <property type="evidence" value="ECO:0007669"/>
    <property type="project" value="UniProtKB-SubCell"/>
</dbReference>
<keyword evidence="2 7" id="KW-0813">Transport</keyword>
<keyword evidence="3" id="KW-1003">Cell membrane</keyword>
<evidence type="ECO:0000313" key="9">
    <source>
        <dbReference type="EMBL" id="SFQ26902.1"/>
    </source>
</evidence>
<dbReference type="PROSITE" id="PS50928">
    <property type="entry name" value="ABC_TM1"/>
    <property type="match status" value="1"/>
</dbReference>
<dbReference type="Gene3D" id="1.10.3720.10">
    <property type="entry name" value="MetI-like"/>
    <property type="match status" value="1"/>
</dbReference>
<keyword evidence="6 7" id="KW-0472">Membrane</keyword>
<evidence type="ECO:0000256" key="7">
    <source>
        <dbReference type="RuleBase" id="RU363032"/>
    </source>
</evidence>
<evidence type="ECO:0000256" key="6">
    <source>
        <dbReference type="ARBA" id="ARBA00023136"/>
    </source>
</evidence>
<dbReference type="EMBL" id="FOXW01000004">
    <property type="protein sequence ID" value="SFQ26902.1"/>
    <property type="molecule type" value="Genomic_DNA"/>
</dbReference>
<feature type="transmembrane region" description="Helical" evidence="7">
    <location>
        <begin position="89"/>
        <end position="110"/>
    </location>
</feature>
<dbReference type="CDD" id="cd06261">
    <property type="entry name" value="TM_PBP2"/>
    <property type="match status" value="1"/>
</dbReference>